<evidence type="ECO:0000256" key="6">
    <source>
        <dbReference type="SAM" id="MobiDB-lite"/>
    </source>
</evidence>
<evidence type="ECO:0000256" key="1">
    <source>
        <dbReference type="ARBA" id="ARBA00005614"/>
    </source>
</evidence>
<gene>
    <name evidence="8" type="ORF">J121_1795</name>
</gene>
<feature type="active site" evidence="4">
    <location>
        <position position="19"/>
    </location>
</feature>
<dbReference type="EC" id="3.6.1.7" evidence="2 4"/>
<dbReference type="Gene3D" id="3.30.70.100">
    <property type="match status" value="1"/>
</dbReference>
<comment type="similarity">
    <text evidence="1 5">Belongs to the acylphosphatase family.</text>
</comment>
<dbReference type="InterPro" id="IPR001792">
    <property type="entry name" value="Acylphosphatase-like_dom"/>
</dbReference>
<evidence type="ECO:0000256" key="2">
    <source>
        <dbReference type="ARBA" id="ARBA00012150"/>
    </source>
</evidence>
<dbReference type="GO" id="GO:0003998">
    <property type="term" value="F:acylphosphatase activity"/>
    <property type="evidence" value="ECO:0007669"/>
    <property type="project" value="UniProtKB-EC"/>
</dbReference>
<dbReference type="PRINTS" id="PR00112">
    <property type="entry name" value="ACYLPHPHTASE"/>
</dbReference>
<keyword evidence="4 8" id="KW-0378">Hydrolase</keyword>
<accession>A0A0L1KGS5</accession>
<dbReference type="RefSeq" id="WP_050599290.1">
    <property type="nucleotide sequence ID" value="NZ_JYNE01000015.1"/>
</dbReference>
<evidence type="ECO:0000256" key="5">
    <source>
        <dbReference type="RuleBase" id="RU004168"/>
    </source>
</evidence>
<dbReference type="Proteomes" id="UP000037446">
    <property type="component" value="Unassembled WGS sequence"/>
</dbReference>
<dbReference type="PATRIC" id="fig|1306953.7.peg.1845"/>
<feature type="region of interest" description="Disordered" evidence="6">
    <location>
        <begin position="62"/>
        <end position="89"/>
    </location>
</feature>
<comment type="caution">
    <text evidence="8">The sequence shown here is derived from an EMBL/GenBank/DDBJ whole genome shotgun (WGS) entry which is preliminary data.</text>
</comment>
<evidence type="ECO:0000256" key="3">
    <source>
        <dbReference type="ARBA" id="ARBA00047645"/>
    </source>
</evidence>
<dbReference type="Pfam" id="PF00708">
    <property type="entry name" value="Acylphosphatase"/>
    <property type="match status" value="1"/>
</dbReference>
<dbReference type="InterPro" id="IPR036046">
    <property type="entry name" value="Acylphosphatase-like_dom_sf"/>
</dbReference>
<evidence type="ECO:0000313" key="8">
    <source>
        <dbReference type="EMBL" id="KNH03208.1"/>
    </source>
</evidence>
<protein>
    <recommendedName>
        <fullName evidence="2 4">acylphosphatase</fullName>
        <ecNumber evidence="2 4">3.6.1.7</ecNumber>
    </recommendedName>
</protein>
<feature type="domain" description="Acylphosphatase-like" evidence="7">
    <location>
        <begin position="4"/>
        <end position="89"/>
    </location>
</feature>
<dbReference type="STRING" id="1306953.J121_1795"/>
<evidence type="ECO:0000259" key="7">
    <source>
        <dbReference type="PROSITE" id="PS51160"/>
    </source>
</evidence>
<dbReference type="InterPro" id="IPR020456">
    <property type="entry name" value="Acylphosphatase"/>
</dbReference>
<evidence type="ECO:0000256" key="4">
    <source>
        <dbReference type="PROSITE-ProRule" id="PRU00520"/>
    </source>
</evidence>
<reference evidence="9" key="1">
    <citation type="submission" date="2015-02" db="EMBL/GenBank/DDBJ databases">
        <authorList>
            <person name="Lima A.O."/>
            <person name="Cabral A."/>
            <person name="Porto L.M."/>
            <person name="Silva M.A."/>
        </authorList>
    </citation>
    <scope>NUCLEOTIDE SEQUENCE [LARGE SCALE GENOMIC DNA]</scope>
    <source>
        <strain evidence="9">LAMA 915</strain>
    </source>
</reference>
<sequence>MTTARRLIARGRVQGVFYRDWTVETAAALGLAGWVRNLPDGTVEAHVEGPQAAVDRMIAAMHDGPPRAAPDTVDAEQTSAQGYDRFERR</sequence>
<dbReference type="EMBL" id="JYNE01000015">
    <property type="protein sequence ID" value="KNH03208.1"/>
    <property type="molecule type" value="Genomic_DNA"/>
</dbReference>
<dbReference type="SUPFAM" id="SSF54975">
    <property type="entry name" value="Acylphosphatase/BLUF domain-like"/>
    <property type="match status" value="1"/>
</dbReference>
<proteinExistence type="inferred from homology"/>
<feature type="active site" evidence="4">
    <location>
        <position position="37"/>
    </location>
</feature>
<dbReference type="PROSITE" id="PS00151">
    <property type="entry name" value="ACYLPHOSPHATASE_2"/>
    <property type="match status" value="1"/>
</dbReference>
<dbReference type="InterPro" id="IPR017968">
    <property type="entry name" value="Acylphosphatase_CS"/>
</dbReference>
<dbReference type="AlphaFoldDB" id="A0A0L1KGS5"/>
<organism evidence="8 9">
    <name type="scientific">Qipengyuania citrea LAMA 915</name>
    <dbReference type="NCBI Taxonomy" id="1306953"/>
    <lineage>
        <taxon>Bacteria</taxon>
        <taxon>Pseudomonadati</taxon>
        <taxon>Pseudomonadota</taxon>
        <taxon>Alphaproteobacteria</taxon>
        <taxon>Sphingomonadales</taxon>
        <taxon>Erythrobacteraceae</taxon>
        <taxon>Qipengyuania</taxon>
    </lineage>
</organism>
<dbReference type="PROSITE" id="PS51160">
    <property type="entry name" value="ACYLPHOSPHATASE_3"/>
    <property type="match status" value="1"/>
</dbReference>
<name>A0A0L1KGS5_9SPHN</name>
<dbReference type="PANTHER" id="PTHR47268:SF4">
    <property type="entry name" value="ACYLPHOSPHATASE"/>
    <property type="match status" value="1"/>
</dbReference>
<evidence type="ECO:0000313" key="9">
    <source>
        <dbReference type="Proteomes" id="UP000037446"/>
    </source>
</evidence>
<comment type="catalytic activity">
    <reaction evidence="3 4">
        <text>an acyl phosphate + H2O = a carboxylate + phosphate + H(+)</text>
        <dbReference type="Rhea" id="RHEA:14965"/>
        <dbReference type="ChEBI" id="CHEBI:15377"/>
        <dbReference type="ChEBI" id="CHEBI:15378"/>
        <dbReference type="ChEBI" id="CHEBI:29067"/>
        <dbReference type="ChEBI" id="CHEBI:43474"/>
        <dbReference type="ChEBI" id="CHEBI:59918"/>
        <dbReference type="EC" id="3.6.1.7"/>
    </reaction>
</comment>
<dbReference type="PANTHER" id="PTHR47268">
    <property type="entry name" value="ACYLPHOSPHATASE"/>
    <property type="match status" value="1"/>
</dbReference>